<evidence type="ECO:0000313" key="1">
    <source>
        <dbReference type="EMBL" id="KKL57221.1"/>
    </source>
</evidence>
<feature type="non-terminal residue" evidence="1">
    <location>
        <position position="1"/>
    </location>
</feature>
<gene>
    <name evidence="1" type="ORF">LCGC14_2237530</name>
</gene>
<organism evidence="1">
    <name type="scientific">marine sediment metagenome</name>
    <dbReference type="NCBI Taxonomy" id="412755"/>
    <lineage>
        <taxon>unclassified sequences</taxon>
        <taxon>metagenomes</taxon>
        <taxon>ecological metagenomes</taxon>
    </lineage>
</organism>
<reference evidence="1" key="1">
    <citation type="journal article" date="2015" name="Nature">
        <title>Complex archaea that bridge the gap between prokaryotes and eukaryotes.</title>
        <authorList>
            <person name="Spang A."/>
            <person name="Saw J.H."/>
            <person name="Jorgensen S.L."/>
            <person name="Zaremba-Niedzwiedzka K."/>
            <person name="Martijn J."/>
            <person name="Lind A.E."/>
            <person name="van Eijk R."/>
            <person name="Schleper C."/>
            <person name="Guy L."/>
            <person name="Ettema T.J."/>
        </authorList>
    </citation>
    <scope>NUCLEOTIDE SEQUENCE</scope>
</reference>
<comment type="caution">
    <text evidence="1">The sequence shown here is derived from an EMBL/GenBank/DDBJ whole genome shotgun (WGS) entry which is preliminary data.</text>
</comment>
<dbReference type="AlphaFoldDB" id="A0A0F9DTZ4"/>
<name>A0A0F9DTZ4_9ZZZZ</name>
<dbReference type="EMBL" id="LAZR01030235">
    <property type="protein sequence ID" value="KKL57221.1"/>
    <property type="molecule type" value="Genomic_DNA"/>
</dbReference>
<sequence length="24" mass="2793">LRGEPAFKREKIMKGSSILYIERA</sequence>
<protein>
    <submittedName>
        <fullName evidence="1">Uncharacterized protein</fullName>
    </submittedName>
</protein>
<proteinExistence type="predicted"/>
<accession>A0A0F9DTZ4</accession>